<organism evidence="1 2">
    <name type="scientific">Owenia fusiformis</name>
    <name type="common">Polychaete worm</name>
    <dbReference type="NCBI Taxonomy" id="6347"/>
    <lineage>
        <taxon>Eukaryota</taxon>
        <taxon>Metazoa</taxon>
        <taxon>Spiralia</taxon>
        <taxon>Lophotrochozoa</taxon>
        <taxon>Annelida</taxon>
        <taxon>Polychaeta</taxon>
        <taxon>Sedentaria</taxon>
        <taxon>Canalipalpata</taxon>
        <taxon>Sabellida</taxon>
        <taxon>Oweniida</taxon>
        <taxon>Oweniidae</taxon>
        <taxon>Owenia</taxon>
    </lineage>
</organism>
<evidence type="ECO:0000313" key="1">
    <source>
        <dbReference type="EMBL" id="CAH1802435.1"/>
    </source>
</evidence>
<accession>A0A8J1UJR0</accession>
<sequence>MFITFIVMLFVAQAIVADSKLLKWTNMRGNSGACHHVLREVNIAGEVWLHFGRRGQNWNYIDSISYVCPINLLQQRHISAMADFDIFDYAIESDLQFRLQADDSTNPSFLKVSSVDSPCSMDVIEMGYGSDHTNLSFTPNTFDRIRCVGNNGNKCGLLNKPPRDGDTSPIFIWQVCFKPTSIPDGASASGGQWARNKFTWAGTKYVVKIKIEDSF</sequence>
<evidence type="ECO:0000313" key="2">
    <source>
        <dbReference type="Proteomes" id="UP000749559"/>
    </source>
</evidence>
<dbReference type="AlphaFoldDB" id="A0A8J1UJR0"/>
<protein>
    <submittedName>
        <fullName evidence="1">Uncharacterized protein</fullName>
    </submittedName>
</protein>
<gene>
    <name evidence="1" type="ORF">OFUS_LOCUS26113</name>
</gene>
<dbReference type="Proteomes" id="UP000749559">
    <property type="component" value="Unassembled WGS sequence"/>
</dbReference>
<name>A0A8J1UJR0_OWEFU</name>
<comment type="caution">
    <text evidence="1">The sequence shown here is derived from an EMBL/GenBank/DDBJ whole genome shotgun (WGS) entry which is preliminary data.</text>
</comment>
<dbReference type="OrthoDB" id="10086693at2759"/>
<keyword evidence="2" id="KW-1185">Reference proteome</keyword>
<dbReference type="EMBL" id="CAIIXF020000012">
    <property type="protein sequence ID" value="CAH1802435.1"/>
    <property type="molecule type" value="Genomic_DNA"/>
</dbReference>
<reference evidence="1" key="1">
    <citation type="submission" date="2022-03" db="EMBL/GenBank/DDBJ databases">
        <authorList>
            <person name="Martin C."/>
        </authorList>
    </citation>
    <scope>NUCLEOTIDE SEQUENCE</scope>
</reference>
<proteinExistence type="predicted"/>